<organism evidence="2 3">
    <name type="scientific">Mucor saturninus</name>
    <dbReference type="NCBI Taxonomy" id="64648"/>
    <lineage>
        <taxon>Eukaryota</taxon>
        <taxon>Fungi</taxon>
        <taxon>Fungi incertae sedis</taxon>
        <taxon>Mucoromycota</taxon>
        <taxon>Mucoromycotina</taxon>
        <taxon>Mucoromycetes</taxon>
        <taxon>Mucorales</taxon>
        <taxon>Mucorineae</taxon>
        <taxon>Mucoraceae</taxon>
        <taxon>Mucor</taxon>
    </lineage>
</organism>
<name>A0A8H7V5B3_9FUNG</name>
<evidence type="ECO:0000313" key="3">
    <source>
        <dbReference type="Proteomes" id="UP000603453"/>
    </source>
</evidence>
<dbReference type="PANTHER" id="PTHR13318:SF95">
    <property type="entry name" value="F-BOX PROTEIN YLR352W"/>
    <property type="match status" value="1"/>
</dbReference>
<evidence type="ECO:0000313" key="2">
    <source>
        <dbReference type="EMBL" id="KAG2203948.1"/>
    </source>
</evidence>
<accession>A0A8H7V5B3</accession>
<dbReference type="SUPFAM" id="SSF52047">
    <property type="entry name" value="RNI-like"/>
    <property type="match status" value="1"/>
</dbReference>
<dbReference type="Proteomes" id="UP000603453">
    <property type="component" value="Unassembled WGS sequence"/>
</dbReference>
<dbReference type="GO" id="GO:0031146">
    <property type="term" value="P:SCF-dependent proteasomal ubiquitin-dependent protein catabolic process"/>
    <property type="evidence" value="ECO:0007669"/>
    <property type="project" value="TreeGrafter"/>
</dbReference>
<comment type="caution">
    <text evidence="2">The sequence shown here is derived from an EMBL/GenBank/DDBJ whole genome shotgun (WGS) entry which is preliminary data.</text>
</comment>
<dbReference type="EMBL" id="JAEPRD010000048">
    <property type="protein sequence ID" value="KAG2203948.1"/>
    <property type="molecule type" value="Genomic_DNA"/>
</dbReference>
<reference evidence="2" key="1">
    <citation type="submission" date="2020-12" db="EMBL/GenBank/DDBJ databases">
        <title>Metabolic potential, ecology and presence of endohyphal bacteria is reflected in genomic diversity of Mucoromycotina.</title>
        <authorList>
            <person name="Muszewska A."/>
            <person name="Okrasinska A."/>
            <person name="Steczkiewicz K."/>
            <person name="Drgas O."/>
            <person name="Orlowska M."/>
            <person name="Perlinska-Lenart U."/>
            <person name="Aleksandrzak-Piekarczyk T."/>
            <person name="Szatraj K."/>
            <person name="Zielenkiewicz U."/>
            <person name="Pilsyk S."/>
            <person name="Malc E."/>
            <person name="Mieczkowski P."/>
            <person name="Kruszewska J.S."/>
            <person name="Biernat P."/>
            <person name="Pawlowska J."/>
        </authorList>
    </citation>
    <scope>NUCLEOTIDE SEQUENCE</scope>
    <source>
        <strain evidence="2">WA0000017839</strain>
    </source>
</reference>
<dbReference type="GO" id="GO:0019005">
    <property type="term" value="C:SCF ubiquitin ligase complex"/>
    <property type="evidence" value="ECO:0007669"/>
    <property type="project" value="TreeGrafter"/>
</dbReference>
<dbReference type="OrthoDB" id="2242133at2759"/>
<evidence type="ECO:0000259" key="1">
    <source>
        <dbReference type="PROSITE" id="PS50181"/>
    </source>
</evidence>
<protein>
    <recommendedName>
        <fullName evidence="1">F-box domain-containing protein</fullName>
    </recommendedName>
</protein>
<keyword evidence="3" id="KW-1185">Reference proteome</keyword>
<dbReference type="AlphaFoldDB" id="A0A8H7V5B3"/>
<dbReference type="Gene3D" id="3.80.10.10">
    <property type="entry name" value="Ribonuclease Inhibitor"/>
    <property type="match status" value="2"/>
</dbReference>
<dbReference type="InterPro" id="IPR001810">
    <property type="entry name" value="F-box_dom"/>
</dbReference>
<dbReference type="InterPro" id="IPR032675">
    <property type="entry name" value="LRR_dom_sf"/>
</dbReference>
<proteinExistence type="predicted"/>
<gene>
    <name evidence="2" type="ORF">INT47_007531</name>
</gene>
<dbReference type="PANTHER" id="PTHR13318">
    <property type="entry name" value="PARTNER OF PAIRED, ISOFORM B-RELATED"/>
    <property type="match status" value="1"/>
</dbReference>
<feature type="domain" description="F-box" evidence="1">
    <location>
        <begin position="2"/>
        <end position="47"/>
    </location>
</feature>
<dbReference type="PROSITE" id="PS50181">
    <property type="entry name" value="FBOX"/>
    <property type="match status" value="1"/>
</dbReference>
<sequence>MPFLLQQLPFEIIELVSQNTSIDDLLQLIHVSKSWHDFFLTFLYRSMTMDSREKLQRILPAVVDMGHNVRSLALDVPQISNHDIYNLTKVFSDIDTLSWKLYCLDSSDYVDSEAPISFIHPPRGLSPAIHHVFQHYGSRNLRHLTLNTLDHGSLDVWSILSLCPRLKSLSLLNLNGEHVITLGYLETIHQYCPQLVSLTIKCNRSDPSPALLPQFSQNDDPIVLLPTLLESFSLSSKSGSSKWPLLLPYFAIKYPYLKHVLFKHSGLGKEANGYQLPEQAYAMFARSCKHIKTMRWNKIQMHEDVPLFSQAEFNPTRIEGYENFSTALLPGAPLGHSGFLEVLTWLTIGKPPGDITPSQVIGTLSRYKNLTHLKVQEGASYAVDDILIHCPQLLSLDMKDVHVNVSDLVQNSGGPHPLKRLVMKRASFTQDVLSHISQQCLNLEHVELLACFQTDRRDQVVVDLNRQKLKMLKIQGLRTKRYYAGCRIRFFSVNTNKHSSWKYMSDYEVRHHGVGQKKCFEKYREMEYATRFDTLDERDIQALTSLVTTETLKAWDIQAVRSRLPYTSTIHPVSWAPENIYYSGFVNIMCQSIENLIINQKPILE</sequence>